<dbReference type="Pfam" id="PF00379">
    <property type="entry name" value="Chitin_bind_4"/>
    <property type="match status" value="1"/>
</dbReference>
<evidence type="ECO:0000256" key="2">
    <source>
        <dbReference type="PROSITE-ProRule" id="PRU00497"/>
    </source>
</evidence>
<evidence type="ECO:0000313" key="4">
    <source>
        <dbReference type="EMBL" id="RZC34519.1"/>
    </source>
</evidence>
<keyword evidence="1 2" id="KW-0193">Cuticle</keyword>
<accession>A0A482VQ49</accession>
<dbReference type="PROSITE" id="PS51257">
    <property type="entry name" value="PROKAR_LIPOPROTEIN"/>
    <property type="match status" value="1"/>
</dbReference>
<protein>
    <submittedName>
        <fullName evidence="4">Chitin bind 4 domain containing protein</fullName>
    </submittedName>
</protein>
<gene>
    <name evidence="4" type="ORF">BDFB_001528</name>
</gene>
<dbReference type="GO" id="GO:0042302">
    <property type="term" value="F:structural constituent of cuticle"/>
    <property type="evidence" value="ECO:0007669"/>
    <property type="project" value="UniProtKB-UniRule"/>
</dbReference>
<dbReference type="PROSITE" id="PS00233">
    <property type="entry name" value="CHIT_BIND_RR_1"/>
    <property type="match status" value="1"/>
</dbReference>
<feature type="signal peptide" evidence="3">
    <location>
        <begin position="1"/>
        <end position="18"/>
    </location>
</feature>
<dbReference type="PROSITE" id="PS51155">
    <property type="entry name" value="CHIT_BIND_RR_2"/>
    <property type="match status" value="1"/>
</dbReference>
<comment type="caution">
    <text evidence="4">The sequence shown here is derived from an EMBL/GenBank/DDBJ whole genome shotgun (WGS) entry which is preliminary data.</text>
</comment>
<dbReference type="InterPro" id="IPR031311">
    <property type="entry name" value="CHIT_BIND_RR_consensus"/>
</dbReference>
<name>A0A482VQ49_ASBVE</name>
<reference evidence="4 5" key="1">
    <citation type="submission" date="2017-03" db="EMBL/GenBank/DDBJ databases">
        <title>Genome of the blue death feigning beetle - Asbolus verrucosus.</title>
        <authorList>
            <person name="Rider S.D."/>
        </authorList>
    </citation>
    <scope>NUCLEOTIDE SEQUENCE [LARGE SCALE GENOMIC DNA]</scope>
    <source>
        <strain evidence="4">Butters</strain>
        <tissue evidence="4">Head and leg muscle</tissue>
    </source>
</reference>
<keyword evidence="3" id="KW-0732">Signal</keyword>
<dbReference type="Proteomes" id="UP000292052">
    <property type="component" value="Unassembled WGS sequence"/>
</dbReference>
<evidence type="ECO:0000256" key="3">
    <source>
        <dbReference type="SAM" id="SignalP"/>
    </source>
</evidence>
<dbReference type="GO" id="GO:0031012">
    <property type="term" value="C:extracellular matrix"/>
    <property type="evidence" value="ECO:0007669"/>
    <property type="project" value="TreeGrafter"/>
</dbReference>
<dbReference type="PRINTS" id="PR00947">
    <property type="entry name" value="CUTICLE"/>
</dbReference>
<proteinExistence type="predicted"/>
<organism evidence="4 5">
    <name type="scientific">Asbolus verrucosus</name>
    <name type="common">Desert ironclad beetle</name>
    <dbReference type="NCBI Taxonomy" id="1661398"/>
    <lineage>
        <taxon>Eukaryota</taxon>
        <taxon>Metazoa</taxon>
        <taxon>Ecdysozoa</taxon>
        <taxon>Arthropoda</taxon>
        <taxon>Hexapoda</taxon>
        <taxon>Insecta</taxon>
        <taxon>Pterygota</taxon>
        <taxon>Neoptera</taxon>
        <taxon>Endopterygota</taxon>
        <taxon>Coleoptera</taxon>
        <taxon>Polyphaga</taxon>
        <taxon>Cucujiformia</taxon>
        <taxon>Tenebrionidae</taxon>
        <taxon>Pimeliinae</taxon>
        <taxon>Asbolus</taxon>
    </lineage>
</organism>
<keyword evidence="5" id="KW-1185">Reference proteome</keyword>
<dbReference type="OrthoDB" id="10071059at2759"/>
<evidence type="ECO:0000313" key="5">
    <source>
        <dbReference type="Proteomes" id="UP000292052"/>
    </source>
</evidence>
<dbReference type="PANTHER" id="PTHR12236:SF86">
    <property type="entry name" value="CCP84AC-RELATED"/>
    <property type="match status" value="1"/>
</dbReference>
<dbReference type="EMBL" id="QDEB01079315">
    <property type="protein sequence ID" value="RZC34519.1"/>
    <property type="molecule type" value="Genomic_DNA"/>
</dbReference>
<dbReference type="PANTHER" id="PTHR12236">
    <property type="entry name" value="STRUCTURAL CONTITUENT OF CUTICLE"/>
    <property type="match status" value="1"/>
</dbReference>
<dbReference type="InterPro" id="IPR051217">
    <property type="entry name" value="Insect_Cuticle_Struc_Prot"/>
</dbReference>
<sequence>MIAKVAFVFALALGCAKAVSVLSHGPLAVAHAPVALAHAPVALAPVGVEPYDPHPQYNFAYGVQDSLTGDVKAQQETRDGDVVHGSYSLIEPDGTKRVVEYTADSLNGFNAVVHKEPLTHPVAVAHAPVTVAHAPVAVAGPLLGHTTTLLH</sequence>
<dbReference type="InterPro" id="IPR000618">
    <property type="entry name" value="Insect_cuticle"/>
</dbReference>
<dbReference type="GO" id="GO:0005615">
    <property type="term" value="C:extracellular space"/>
    <property type="evidence" value="ECO:0007669"/>
    <property type="project" value="TreeGrafter"/>
</dbReference>
<dbReference type="AlphaFoldDB" id="A0A482VQ49"/>
<evidence type="ECO:0000256" key="1">
    <source>
        <dbReference type="ARBA" id="ARBA00022460"/>
    </source>
</evidence>
<dbReference type="STRING" id="1661398.A0A482VQ49"/>
<feature type="chain" id="PRO_5019796279" evidence="3">
    <location>
        <begin position="19"/>
        <end position="151"/>
    </location>
</feature>